<feature type="domain" description="ABC transporter" evidence="9">
    <location>
        <begin position="149"/>
        <end position="411"/>
    </location>
</feature>
<evidence type="ECO:0000256" key="8">
    <source>
        <dbReference type="SAM" id="MobiDB-lite"/>
    </source>
</evidence>
<dbReference type="Gene3D" id="2.60.120.10">
    <property type="entry name" value="Jelly Rolls"/>
    <property type="match status" value="1"/>
</dbReference>
<keyword evidence="6" id="KW-1133">Transmembrane helix</keyword>
<keyword evidence="7" id="KW-0472">Membrane</keyword>
<dbReference type="PANTHER" id="PTHR19211:SF14">
    <property type="entry name" value="ATP-BINDING CASSETTE SUB-FAMILY F MEMBER 1"/>
    <property type="match status" value="1"/>
</dbReference>
<evidence type="ECO:0000313" key="10">
    <source>
        <dbReference type="EMBL" id="CAE7229941.1"/>
    </source>
</evidence>
<dbReference type="OrthoDB" id="448160at2759"/>
<evidence type="ECO:0000313" key="11">
    <source>
        <dbReference type="Proteomes" id="UP000601435"/>
    </source>
</evidence>
<dbReference type="Pfam" id="PF00520">
    <property type="entry name" value="Ion_trans"/>
    <property type="match status" value="1"/>
</dbReference>
<dbReference type="SUPFAM" id="SSF51206">
    <property type="entry name" value="cAMP-binding domain-like"/>
    <property type="match status" value="1"/>
</dbReference>
<organism evidence="10 11">
    <name type="scientific">Symbiodinium necroappetens</name>
    <dbReference type="NCBI Taxonomy" id="1628268"/>
    <lineage>
        <taxon>Eukaryota</taxon>
        <taxon>Sar</taxon>
        <taxon>Alveolata</taxon>
        <taxon>Dinophyceae</taxon>
        <taxon>Suessiales</taxon>
        <taxon>Symbiodiniaceae</taxon>
        <taxon>Symbiodinium</taxon>
    </lineage>
</organism>
<keyword evidence="5" id="KW-0067">ATP-binding</keyword>
<evidence type="ECO:0000256" key="1">
    <source>
        <dbReference type="ARBA" id="ARBA00004141"/>
    </source>
</evidence>
<dbReference type="CDD" id="cd03221">
    <property type="entry name" value="ABCF_EF-3"/>
    <property type="match status" value="1"/>
</dbReference>
<dbReference type="InterPro" id="IPR003439">
    <property type="entry name" value="ABC_transporter-like_ATP-bd"/>
</dbReference>
<dbReference type="InterPro" id="IPR018490">
    <property type="entry name" value="cNMP-bd_dom_sf"/>
</dbReference>
<evidence type="ECO:0000256" key="3">
    <source>
        <dbReference type="ARBA" id="ARBA00022737"/>
    </source>
</evidence>
<keyword evidence="4" id="KW-0547">Nucleotide-binding</keyword>
<dbReference type="InterPro" id="IPR003593">
    <property type="entry name" value="AAA+_ATPase"/>
</dbReference>
<comment type="subcellular location">
    <subcellularLocation>
        <location evidence="1">Membrane</location>
        <topology evidence="1">Multi-pass membrane protein</topology>
    </subcellularLocation>
</comment>
<dbReference type="InterPro" id="IPR050611">
    <property type="entry name" value="ABCF"/>
</dbReference>
<protein>
    <recommendedName>
        <fullName evidence="9">ABC transporter domain-containing protein</fullName>
    </recommendedName>
</protein>
<dbReference type="InterPro" id="IPR027417">
    <property type="entry name" value="P-loop_NTPase"/>
</dbReference>
<dbReference type="PANTHER" id="PTHR19211">
    <property type="entry name" value="ATP-BINDING TRANSPORT PROTEIN-RELATED"/>
    <property type="match status" value="1"/>
</dbReference>
<dbReference type="PROSITE" id="PS50893">
    <property type="entry name" value="ABC_TRANSPORTER_2"/>
    <property type="match status" value="1"/>
</dbReference>
<dbReference type="GO" id="GO:0016887">
    <property type="term" value="F:ATP hydrolysis activity"/>
    <property type="evidence" value="ECO:0007669"/>
    <property type="project" value="InterPro"/>
</dbReference>
<evidence type="ECO:0000256" key="5">
    <source>
        <dbReference type="ARBA" id="ARBA00022840"/>
    </source>
</evidence>
<evidence type="ECO:0000256" key="7">
    <source>
        <dbReference type="ARBA" id="ARBA00023136"/>
    </source>
</evidence>
<comment type="caution">
    <text evidence="10">The sequence shown here is derived from an EMBL/GenBank/DDBJ whole genome shotgun (WGS) entry which is preliminary data.</text>
</comment>
<evidence type="ECO:0000256" key="6">
    <source>
        <dbReference type="ARBA" id="ARBA00022989"/>
    </source>
</evidence>
<dbReference type="SUPFAM" id="SSF81324">
    <property type="entry name" value="Voltage-gated potassium channels"/>
    <property type="match status" value="1"/>
</dbReference>
<dbReference type="AlphaFoldDB" id="A0A812KTK8"/>
<evidence type="ECO:0000259" key="9">
    <source>
        <dbReference type="PROSITE" id="PS50893"/>
    </source>
</evidence>
<dbReference type="GO" id="GO:0005216">
    <property type="term" value="F:monoatomic ion channel activity"/>
    <property type="evidence" value="ECO:0007669"/>
    <property type="project" value="InterPro"/>
</dbReference>
<dbReference type="SUPFAM" id="SSF52540">
    <property type="entry name" value="P-loop containing nucleoside triphosphate hydrolases"/>
    <property type="match status" value="2"/>
</dbReference>
<gene>
    <name evidence="10" type="ORF">SNEC2469_LOCUS3492</name>
</gene>
<name>A0A812KTK8_9DINO</name>
<dbReference type="EMBL" id="CAJNJA010007856">
    <property type="protein sequence ID" value="CAE7229941.1"/>
    <property type="molecule type" value="Genomic_DNA"/>
</dbReference>
<dbReference type="Pfam" id="PF00005">
    <property type="entry name" value="ABC_tran"/>
    <property type="match status" value="1"/>
</dbReference>
<keyword evidence="11" id="KW-1185">Reference proteome</keyword>
<evidence type="ECO:0000256" key="2">
    <source>
        <dbReference type="ARBA" id="ARBA00022692"/>
    </source>
</evidence>
<dbReference type="GO" id="GO:0016020">
    <property type="term" value="C:membrane"/>
    <property type="evidence" value="ECO:0007669"/>
    <property type="project" value="UniProtKB-SubCell"/>
</dbReference>
<feature type="region of interest" description="Disordered" evidence="8">
    <location>
        <begin position="431"/>
        <end position="457"/>
    </location>
</feature>
<sequence>MAARSLGGSPHTPESGIPGVRGLRLLPCGLHAAEAALRGWRMKVELAKALWLRPKLLLLDEPTNHLDFRAREWLMEQIAEYPHTAVVVSHDVAFLHEVCKDIIWMTEQRLETLPGKIVSQEDLLRMQRRKPLRFEFRVPSGEDPVSQGISLHDVEFTYGDGAGLSVESLRLSGRSRVVLLGRNGGGKSTFLKLCAGRLEPGRGSVDRTPGLKVGYFSQVTEDLDANSELTAAEFMLKQCREELAEHAGSTHTSRLTASKKALDSSGTSLTKPKASKSVCEKRLLEVARGVLSSHGLDGDLATKVPVDALSGGQKASLKLAVLSQSPAHILLLDEPTNHLDAEACRALAEALAKFPGGIVAVTHDPLLTYRLIHCNWNSSELFLCRDGFLWKQRNFSSHSLKAFQDLPNFWEVYRALGQCYEAEIARLQGPSQGVPSPISLKEEERPDSSSRSIQLGKSLRARRPTIDDLGLGTGAGASASMRESLDERAARATGHKLQQLVPLLPSGHLHCLKAQDLPETEQTVEVCFVPLSNWNSDTSPSVRRRSSVSTLASGQADTTVPKKLAGRSILLPAGILRSTWDVLSLLCLILDLLLWPLDVFSEKWPSAQSSLNGVPLLLPCFWTLDILIAFCTPYYRKGELECRYVQIARRYAGEWLLFDVLYVVVDCVAIFGEQMPRDPMDTLRLTQFLLRLVRLTRMSKMAEGIKSRFKSEMLSANANIVQISVQLLLIHHLTACCWYYVGSWESPGWVSQNLDSATVSYKYSTSLHWTFCQLGFGGTEIEPVNTAERAFGILFALLALAVFSTLLATIASQTATLSKSTEERRRLFRQLGKFLGKHGIPPELSLRIHCFLEHAYNLKQQTLLETTVPLLDLLSKPLRGELQCARYESCLRQLDFVAFLPASCRDDALQRLAHKALQQRTFAATDTIFEAGNVASEAFFLTTGRLEYLLGSATHSVSGHCWLVEMCLWTPWLHLGELSAVEDSEVISVKIEQFHASMRRSYHILNLAQAYAQNYVDAMHGFVLVTDLWRKTSVCAECEEEVRSSVSKRHSASFRSGKPGSVNARHGSNHFSPPSFASAIWQKLFPPTSTDFSRIAPLQ</sequence>
<accession>A0A812KTK8</accession>
<reference evidence="10" key="1">
    <citation type="submission" date="2021-02" db="EMBL/GenBank/DDBJ databases">
        <authorList>
            <person name="Dougan E. K."/>
            <person name="Rhodes N."/>
            <person name="Thang M."/>
            <person name="Chan C."/>
        </authorList>
    </citation>
    <scope>NUCLEOTIDE SEQUENCE</scope>
</reference>
<dbReference type="Gene3D" id="3.40.50.300">
    <property type="entry name" value="P-loop containing nucleotide triphosphate hydrolases"/>
    <property type="match status" value="2"/>
</dbReference>
<dbReference type="GO" id="GO:0005524">
    <property type="term" value="F:ATP binding"/>
    <property type="evidence" value="ECO:0007669"/>
    <property type="project" value="UniProtKB-KW"/>
</dbReference>
<keyword evidence="3" id="KW-0677">Repeat</keyword>
<dbReference type="Gene3D" id="1.10.287.70">
    <property type="match status" value="1"/>
</dbReference>
<proteinExistence type="predicted"/>
<dbReference type="InterPro" id="IPR014710">
    <property type="entry name" value="RmlC-like_jellyroll"/>
</dbReference>
<dbReference type="SMART" id="SM00382">
    <property type="entry name" value="AAA"/>
    <property type="match status" value="1"/>
</dbReference>
<feature type="region of interest" description="Disordered" evidence="8">
    <location>
        <begin position="245"/>
        <end position="273"/>
    </location>
</feature>
<evidence type="ECO:0000256" key="4">
    <source>
        <dbReference type="ARBA" id="ARBA00022741"/>
    </source>
</evidence>
<dbReference type="InterPro" id="IPR005821">
    <property type="entry name" value="Ion_trans_dom"/>
</dbReference>
<dbReference type="Proteomes" id="UP000601435">
    <property type="component" value="Unassembled WGS sequence"/>
</dbReference>
<keyword evidence="2" id="KW-0812">Transmembrane</keyword>